<dbReference type="EMBL" id="BK032509">
    <property type="protein sequence ID" value="DAF43555.1"/>
    <property type="molecule type" value="Genomic_DNA"/>
</dbReference>
<keyword evidence="1" id="KW-1133">Transmembrane helix</keyword>
<accession>A0A8S5RYG4</accession>
<reference evidence="2" key="1">
    <citation type="journal article" date="2021" name="Proc. Natl. Acad. Sci. U.S.A.">
        <title>A Catalog of Tens of Thousands of Viruses from Human Metagenomes Reveals Hidden Associations with Chronic Diseases.</title>
        <authorList>
            <person name="Tisza M.J."/>
            <person name="Buck C.B."/>
        </authorList>
    </citation>
    <scope>NUCLEOTIDE SEQUENCE</scope>
    <source>
        <strain evidence="2">CtWdm1</strain>
    </source>
</reference>
<evidence type="ECO:0000313" key="2">
    <source>
        <dbReference type="EMBL" id="DAF43555.1"/>
    </source>
</evidence>
<evidence type="ECO:0000256" key="1">
    <source>
        <dbReference type="SAM" id="Phobius"/>
    </source>
</evidence>
<sequence length="61" mass="7416">MKNKFINWLKKFFNKNKTIINKNKTIISIIFIGLMFIVLLDINITYFFPIFIYRIDISKLL</sequence>
<keyword evidence="1" id="KW-0812">Transmembrane</keyword>
<feature type="transmembrane region" description="Helical" evidence="1">
    <location>
        <begin position="25"/>
        <end position="52"/>
    </location>
</feature>
<keyword evidence="1" id="KW-0472">Membrane</keyword>
<name>A0A8S5RYG4_9CAUD</name>
<organism evidence="2">
    <name type="scientific">Siphoviridae sp. ctWdm1</name>
    <dbReference type="NCBI Taxonomy" id="2827883"/>
    <lineage>
        <taxon>Viruses</taxon>
        <taxon>Duplodnaviria</taxon>
        <taxon>Heunggongvirae</taxon>
        <taxon>Uroviricota</taxon>
        <taxon>Caudoviricetes</taxon>
    </lineage>
</organism>
<proteinExistence type="predicted"/>
<protein>
    <submittedName>
        <fullName evidence="2">Uncharacterized protein</fullName>
    </submittedName>
</protein>